<dbReference type="WBParaSite" id="PTRK_0001383000.1">
    <property type="protein sequence ID" value="PTRK_0001383000.1"/>
    <property type="gene ID" value="PTRK_0001383000"/>
</dbReference>
<evidence type="ECO:0000313" key="3">
    <source>
        <dbReference type="WBParaSite" id="PTRK_0001383000.1"/>
    </source>
</evidence>
<keyword evidence="2" id="KW-1185">Reference proteome</keyword>
<accession>A0A0N4ZYG0</accession>
<dbReference type="AlphaFoldDB" id="A0A0N4ZYG0"/>
<keyword evidence="1" id="KW-0732">Signal</keyword>
<name>A0A0N4ZYG0_PARTI</name>
<feature type="chain" id="PRO_5005892379" evidence="1">
    <location>
        <begin position="19"/>
        <end position="126"/>
    </location>
</feature>
<dbReference type="Proteomes" id="UP000038045">
    <property type="component" value="Unplaced"/>
</dbReference>
<dbReference type="InterPro" id="IPR035126">
    <property type="entry name" value="SCVP"/>
</dbReference>
<protein>
    <submittedName>
        <fullName evidence="3">TIGR04452 family lipoprotein</fullName>
    </submittedName>
</protein>
<feature type="signal peptide" evidence="1">
    <location>
        <begin position="1"/>
        <end position="18"/>
    </location>
</feature>
<reference evidence="3" key="1">
    <citation type="submission" date="2017-02" db="UniProtKB">
        <authorList>
            <consortium name="WormBaseParasite"/>
        </authorList>
    </citation>
    <scope>IDENTIFICATION</scope>
</reference>
<organism evidence="2 3">
    <name type="scientific">Parastrongyloides trichosuri</name>
    <name type="common">Possum-specific nematode worm</name>
    <dbReference type="NCBI Taxonomy" id="131310"/>
    <lineage>
        <taxon>Eukaryota</taxon>
        <taxon>Metazoa</taxon>
        <taxon>Ecdysozoa</taxon>
        <taxon>Nematoda</taxon>
        <taxon>Chromadorea</taxon>
        <taxon>Rhabditida</taxon>
        <taxon>Tylenchina</taxon>
        <taxon>Panagrolaimomorpha</taxon>
        <taxon>Strongyloidoidea</taxon>
        <taxon>Strongyloididae</taxon>
        <taxon>Parastrongyloides</taxon>
    </lineage>
</organism>
<evidence type="ECO:0000313" key="2">
    <source>
        <dbReference type="Proteomes" id="UP000038045"/>
    </source>
</evidence>
<sequence>MNFLTIVIVLFSVIYSSAADNGIKVGMVTKLKFGDKNVTRPFLDKFEKDMKTVIMNANLHEDDFGEVNRDVLNKNGSFSMRYVTEKGIEKCTQAIALAQKAVNDVEEIVEGEITCGDMPKVVFNKI</sequence>
<dbReference type="Pfam" id="PF17619">
    <property type="entry name" value="SCVP"/>
    <property type="match status" value="1"/>
</dbReference>
<proteinExistence type="predicted"/>
<evidence type="ECO:0000256" key="1">
    <source>
        <dbReference type="SAM" id="SignalP"/>
    </source>
</evidence>